<comment type="caution">
    <text evidence="3">The sequence shown here is derived from an EMBL/GenBank/DDBJ whole genome shotgun (WGS) entry which is preliminary data.</text>
</comment>
<gene>
    <name evidence="3" type="ORF">ACFP81_08825</name>
</gene>
<accession>A0ABW1YCY4</accession>
<reference evidence="4" key="1">
    <citation type="journal article" date="2019" name="Int. J. Syst. Evol. Microbiol.">
        <title>The Global Catalogue of Microorganisms (GCM) 10K type strain sequencing project: providing services to taxonomists for standard genome sequencing and annotation.</title>
        <authorList>
            <consortium name="The Broad Institute Genomics Platform"/>
            <consortium name="The Broad Institute Genome Sequencing Center for Infectious Disease"/>
            <person name="Wu L."/>
            <person name="Ma J."/>
        </authorList>
    </citation>
    <scope>NUCLEOTIDE SEQUENCE [LARGE SCALE GENOMIC DNA]</scope>
    <source>
        <strain evidence="4">CGMCC 1.15772</strain>
    </source>
</reference>
<dbReference type="EMBL" id="JBHSWD010000001">
    <property type="protein sequence ID" value="MFC6592094.1"/>
    <property type="molecule type" value="Genomic_DNA"/>
</dbReference>
<evidence type="ECO:0008006" key="5">
    <source>
        <dbReference type="Google" id="ProtNLM"/>
    </source>
</evidence>
<name>A0ABW1YCY4_9DEIO</name>
<feature type="signal peptide" evidence="2">
    <location>
        <begin position="1"/>
        <end position="23"/>
    </location>
</feature>
<dbReference type="Proteomes" id="UP001596297">
    <property type="component" value="Unassembled WGS sequence"/>
</dbReference>
<dbReference type="RefSeq" id="WP_380083108.1">
    <property type="nucleotide sequence ID" value="NZ_JBHSWD010000001.1"/>
</dbReference>
<keyword evidence="4" id="KW-1185">Reference proteome</keyword>
<evidence type="ECO:0000256" key="2">
    <source>
        <dbReference type="SAM" id="SignalP"/>
    </source>
</evidence>
<evidence type="ECO:0000313" key="3">
    <source>
        <dbReference type="EMBL" id="MFC6592094.1"/>
    </source>
</evidence>
<feature type="region of interest" description="Disordered" evidence="1">
    <location>
        <begin position="101"/>
        <end position="123"/>
    </location>
</feature>
<sequence>MRAYLLPLALLGLCACSPPAPQAQPQAAQASQASGRCLPPPSFATVNLATYPSLPQLEAAADAIALIQPERQSYDAAAQSWATFGRVLKVYKDPAGRLGRDGDEVRFHDGGAPGNPDDGRRAEGPFAPVLAFLKPSGQGERLYALDWVCRTGAGELVQGGANGDAAAQAAAVKYGL</sequence>
<organism evidence="3 4">
    <name type="scientific">Deinococcus lacus</name>
    <dbReference type="NCBI Taxonomy" id="392561"/>
    <lineage>
        <taxon>Bacteria</taxon>
        <taxon>Thermotogati</taxon>
        <taxon>Deinococcota</taxon>
        <taxon>Deinococci</taxon>
        <taxon>Deinococcales</taxon>
        <taxon>Deinococcaceae</taxon>
        <taxon>Deinococcus</taxon>
    </lineage>
</organism>
<evidence type="ECO:0000313" key="4">
    <source>
        <dbReference type="Proteomes" id="UP001596297"/>
    </source>
</evidence>
<feature type="chain" id="PRO_5045260486" description="Lipoprotein" evidence="2">
    <location>
        <begin position="24"/>
        <end position="176"/>
    </location>
</feature>
<protein>
    <recommendedName>
        <fullName evidence="5">Lipoprotein</fullName>
    </recommendedName>
</protein>
<dbReference type="PROSITE" id="PS51257">
    <property type="entry name" value="PROKAR_LIPOPROTEIN"/>
    <property type="match status" value="1"/>
</dbReference>
<evidence type="ECO:0000256" key="1">
    <source>
        <dbReference type="SAM" id="MobiDB-lite"/>
    </source>
</evidence>
<keyword evidence="2" id="KW-0732">Signal</keyword>
<proteinExistence type="predicted"/>